<name>A0A0N0ZB12_9GAMM</name>
<dbReference type="RefSeq" id="WP_072165914.1">
    <property type="nucleotide sequence ID" value="NZ_CAWMUS010000007.1"/>
</dbReference>
<dbReference type="EMBL" id="LGAA01000007">
    <property type="protein sequence ID" value="KPD03835.1"/>
    <property type="molecule type" value="Genomic_DNA"/>
</dbReference>
<feature type="transmembrane region" description="Helical" evidence="1">
    <location>
        <begin position="59"/>
        <end position="82"/>
    </location>
</feature>
<sequence length="103" mass="11632">MHSQNKHSQQKKMRLTLPKFHPRALFLLIPLFLSLIMSGVVSLVTTIKGQGFHPEVISPWLSAWLISWLIAFPTVLLVLPIARKTAMLFIQTEVRAKSNGDIS</sequence>
<accession>A0A0N0ZB12</accession>
<keyword evidence="1" id="KW-0472">Membrane</keyword>
<proteinExistence type="predicted"/>
<dbReference type="AlphaFoldDB" id="A0A0N0ZB12"/>
<keyword evidence="1" id="KW-0812">Transmembrane</keyword>
<protein>
    <recommendedName>
        <fullName evidence="4">DUF2798 domain-containing protein</fullName>
    </recommendedName>
</protein>
<dbReference type="Pfam" id="PF11391">
    <property type="entry name" value="DUF2798"/>
    <property type="match status" value="1"/>
</dbReference>
<evidence type="ECO:0000313" key="3">
    <source>
        <dbReference type="Proteomes" id="UP000053226"/>
    </source>
</evidence>
<evidence type="ECO:0008006" key="4">
    <source>
        <dbReference type="Google" id="ProtNLM"/>
    </source>
</evidence>
<keyword evidence="3" id="KW-1185">Reference proteome</keyword>
<dbReference type="InterPro" id="IPR021529">
    <property type="entry name" value="DUF2798"/>
</dbReference>
<evidence type="ECO:0000313" key="2">
    <source>
        <dbReference type="EMBL" id="KPD03835.1"/>
    </source>
</evidence>
<dbReference type="Proteomes" id="UP000053226">
    <property type="component" value="Unassembled WGS sequence"/>
</dbReference>
<organism evidence="2 3">
    <name type="scientific">Moellerella wisconsensis ATCC 35017</name>
    <dbReference type="NCBI Taxonomy" id="1354267"/>
    <lineage>
        <taxon>Bacteria</taxon>
        <taxon>Pseudomonadati</taxon>
        <taxon>Pseudomonadota</taxon>
        <taxon>Gammaproteobacteria</taxon>
        <taxon>Enterobacterales</taxon>
        <taxon>Morganellaceae</taxon>
        <taxon>Moellerella</taxon>
    </lineage>
</organism>
<comment type="caution">
    <text evidence="2">The sequence shown here is derived from an EMBL/GenBank/DDBJ whole genome shotgun (WGS) entry which is preliminary data.</text>
</comment>
<gene>
    <name evidence="2" type="ORF">M992_0755</name>
</gene>
<evidence type="ECO:0000256" key="1">
    <source>
        <dbReference type="SAM" id="Phobius"/>
    </source>
</evidence>
<reference evidence="2 3" key="1">
    <citation type="submission" date="2015-07" db="EMBL/GenBank/DDBJ databases">
        <title>ATOL: Assembling a taxonomically balanced genome-scale reconstruction of the evolutionary history of the Enterobacteriaceae.</title>
        <authorList>
            <person name="Plunkett G.III."/>
            <person name="Neeno-Eckwall E.C."/>
            <person name="Glasner J.D."/>
            <person name="Perna N.T."/>
        </authorList>
    </citation>
    <scope>NUCLEOTIDE SEQUENCE [LARGE SCALE GENOMIC DNA]</scope>
    <source>
        <strain evidence="2 3">ATCC 35017</strain>
    </source>
</reference>
<keyword evidence="1" id="KW-1133">Transmembrane helix</keyword>